<dbReference type="EMBL" id="JAQOWY010000465">
    <property type="protein sequence ID" value="KAK1841667.1"/>
    <property type="molecule type" value="Genomic_DNA"/>
</dbReference>
<comment type="caution">
    <text evidence="2">The sequence shown here is derived from an EMBL/GenBank/DDBJ whole genome shotgun (WGS) entry which is preliminary data.</text>
</comment>
<evidence type="ECO:0000313" key="2">
    <source>
        <dbReference type="EMBL" id="KAK1841667.1"/>
    </source>
</evidence>
<feature type="domain" description="F-box" evidence="1">
    <location>
        <begin position="25"/>
        <end position="70"/>
    </location>
</feature>
<accession>A0AAD9EBJ1</accession>
<evidence type="ECO:0000313" key="3">
    <source>
        <dbReference type="Proteomes" id="UP001243330"/>
    </source>
</evidence>
<gene>
    <name evidence="2" type="ORF">CCHR01_15705</name>
</gene>
<keyword evidence="3" id="KW-1185">Reference proteome</keyword>
<name>A0AAD9EBJ1_9PEZI</name>
<sequence>MTTTGTKESSLMTAVLDREHQNRVQSRLCALPEEVIADIMYQMREADLYYIRHVSHMFFRLFGEKRFSKFRSDRPPYRFHFSGHEGCTCQQEVQFKLLRLVLMSAARAPHFLFKASHENLCQPCLQRIPDRTELELHLARFEEKLRCSGCGEDHQRLWFSREQLFKLHRRKRRRCILWEGRVRLCSHVSFRWGHVSHWVEARHNPKPDGFVFLECKQCFDGVHGAKPPKVEFLVEQSTNGRLKREVELSWMVPLSAVDGESPGQHSYDQLLCPHVTWTKVRTQALKQYRKDFTCGSCHSEYSISTKEGEKETFVQRRRLLWSNAQIENNYSRVLKVRLMDPDSCEIDTSLSRNVLWCDSEGCFNANANPNPNFRFDLWVKNQNPYAHLRIFESYSCQGLSTTHYPWSSDMFKEFKLCSCKGVNYVVDDLHEQLCKLRRERLRRQQELYDKYPWLFVDYLERSNDT</sequence>
<protein>
    <recommendedName>
        <fullName evidence="1">F-box domain-containing protein</fullName>
    </recommendedName>
</protein>
<dbReference type="InterPro" id="IPR001810">
    <property type="entry name" value="F-box_dom"/>
</dbReference>
<reference evidence="2" key="1">
    <citation type="submission" date="2023-01" db="EMBL/GenBank/DDBJ databases">
        <title>Colletotrichum chrysophilum M932 genome sequence.</title>
        <authorList>
            <person name="Baroncelli R."/>
        </authorList>
    </citation>
    <scope>NUCLEOTIDE SEQUENCE</scope>
    <source>
        <strain evidence="2">M932</strain>
    </source>
</reference>
<proteinExistence type="predicted"/>
<dbReference type="AlphaFoldDB" id="A0AAD9EBJ1"/>
<dbReference type="Proteomes" id="UP001243330">
    <property type="component" value="Unassembled WGS sequence"/>
</dbReference>
<evidence type="ECO:0000259" key="1">
    <source>
        <dbReference type="PROSITE" id="PS50181"/>
    </source>
</evidence>
<organism evidence="2 3">
    <name type="scientific">Colletotrichum chrysophilum</name>
    <dbReference type="NCBI Taxonomy" id="1836956"/>
    <lineage>
        <taxon>Eukaryota</taxon>
        <taxon>Fungi</taxon>
        <taxon>Dikarya</taxon>
        <taxon>Ascomycota</taxon>
        <taxon>Pezizomycotina</taxon>
        <taxon>Sordariomycetes</taxon>
        <taxon>Hypocreomycetidae</taxon>
        <taxon>Glomerellales</taxon>
        <taxon>Glomerellaceae</taxon>
        <taxon>Colletotrichum</taxon>
        <taxon>Colletotrichum gloeosporioides species complex</taxon>
    </lineage>
</organism>
<dbReference type="PROSITE" id="PS50181">
    <property type="entry name" value="FBOX"/>
    <property type="match status" value="1"/>
</dbReference>